<feature type="transmembrane region" description="Helical" evidence="5">
    <location>
        <begin position="382"/>
        <end position="402"/>
    </location>
</feature>
<dbReference type="InterPro" id="IPR007016">
    <property type="entry name" value="O-antigen_ligase-rel_domated"/>
</dbReference>
<keyword evidence="3 5" id="KW-1133">Transmembrane helix</keyword>
<sequence>MIRDALLALGLMLTTASQLRPAGLPVGPGEVSLVIWVVLMLGSMRNLLHSKMTPALSRMLVFWMLFVISLCLGSATAFVISDIHDPNLFIHDILAYAILLAVSLLCAVGPDAGCHIHRVAWLLTLFSTAFLGVQLLPAWGLITIPHTDPWYWERFRGLSDNPNQLAIFCAIITFLSIHFIEHIAGFGRKVVAAICTALSIYVGRLTKSDTYAVILVTGILLFALLKLRTSLMMQKASVGRAFAGIAIISLPIIAATAFLFANLVEAETFDLMMKMAKGTRQETSQTANIRLNAWSSAIDRGIESSMLGLGPGPHIEIPPVLVAARREDTEPKYIEHPQVNGTPNFEAHNTFLDLFTQGGLIAVLSFTWLVGTAFKSAYHTHLDALTAVVWSIIVLSMFHLIIRQPLFWFAMAFALMAGADSRASSLLFNRSE</sequence>
<keyword evidence="4 5" id="KW-0472">Membrane</keyword>
<accession>A0A380W846</accession>
<organism evidence="7 8">
    <name type="scientific">Afipia felis</name>
    <name type="common">Cat scratch disease bacillus</name>
    <dbReference type="NCBI Taxonomy" id="1035"/>
    <lineage>
        <taxon>Bacteria</taxon>
        <taxon>Pseudomonadati</taxon>
        <taxon>Pseudomonadota</taxon>
        <taxon>Alphaproteobacteria</taxon>
        <taxon>Hyphomicrobiales</taxon>
        <taxon>Nitrobacteraceae</taxon>
        <taxon>Afipia</taxon>
    </lineage>
</organism>
<dbReference type="OrthoDB" id="7813325at2"/>
<feature type="transmembrane region" description="Helical" evidence="5">
    <location>
        <begin position="119"/>
        <end position="142"/>
    </location>
</feature>
<feature type="transmembrane region" description="Helical" evidence="5">
    <location>
        <begin position="210"/>
        <end position="229"/>
    </location>
</feature>
<name>A0A380W846_AFIFE</name>
<dbReference type="InterPro" id="IPR051533">
    <property type="entry name" value="WaaL-like"/>
</dbReference>
<dbReference type="GO" id="GO:0016020">
    <property type="term" value="C:membrane"/>
    <property type="evidence" value="ECO:0007669"/>
    <property type="project" value="UniProtKB-SubCell"/>
</dbReference>
<protein>
    <submittedName>
        <fullName evidence="7">Lipid A core - O-antigen ligase and related enzymes</fullName>
    </submittedName>
</protein>
<dbReference type="Pfam" id="PF04932">
    <property type="entry name" value="Wzy_C"/>
    <property type="match status" value="1"/>
</dbReference>
<dbReference type="PANTHER" id="PTHR37422">
    <property type="entry name" value="TEICHURONIC ACID BIOSYNTHESIS PROTEIN TUAE"/>
    <property type="match status" value="1"/>
</dbReference>
<feature type="transmembrane region" description="Helical" evidence="5">
    <location>
        <begin position="162"/>
        <end position="179"/>
    </location>
</feature>
<keyword evidence="2 5" id="KW-0812">Transmembrane</keyword>
<evidence type="ECO:0000256" key="5">
    <source>
        <dbReference type="SAM" id="Phobius"/>
    </source>
</evidence>
<dbReference type="Proteomes" id="UP000254343">
    <property type="component" value="Unassembled WGS sequence"/>
</dbReference>
<dbReference type="EMBL" id="UIGB01000001">
    <property type="protein sequence ID" value="SUU85036.1"/>
    <property type="molecule type" value="Genomic_DNA"/>
</dbReference>
<comment type="subcellular location">
    <subcellularLocation>
        <location evidence="1">Membrane</location>
        <topology evidence="1">Multi-pass membrane protein</topology>
    </subcellularLocation>
</comment>
<evidence type="ECO:0000256" key="1">
    <source>
        <dbReference type="ARBA" id="ARBA00004141"/>
    </source>
</evidence>
<reference evidence="7 8" key="1">
    <citation type="submission" date="2018-06" db="EMBL/GenBank/DDBJ databases">
        <authorList>
            <consortium name="Pathogen Informatics"/>
            <person name="Doyle S."/>
        </authorList>
    </citation>
    <scope>NUCLEOTIDE SEQUENCE [LARGE SCALE GENOMIC DNA]</scope>
    <source>
        <strain evidence="7 8">NCTC12722</strain>
    </source>
</reference>
<feature type="domain" description="O-antigen ligase-related" evidence="6">
    <location>
        <begin position="197"/>
        <end position="366"/>
    </location>
</feature>
<evidence type="ECO:0000256" key="3">
    <source>
        <dbReference type="ARBA" id="ARBA00022989"/>
    </source>
</evidence>
<gene>
    <name evidence="7" type="ORF">NCTC12722_02241</name>
</gene>
<feature type="transmembrane region" description="Helical" evidence="5">
    <location>
        <begin position="60"/>
        <end position="81"/>
    </location>
</feature>
<dbReference type="AlphaFoldDB" id="A0A380W846"/>
<dbReference type="RefSeq" id="WP_002715861.1">
    <property type="nucleotide sequence ID" value="NZ_UFSI01000001.1"/>
</dbReference>
<evidence type="ECO:0000256" key="2">
    <source>
        <dbReference type="ARBA" id="ARBA00022692"/>
    </source>
</evidence>
<evidence type="ECO:0000313" key="7">
    <source>
        <dbReference type="EMBL" id="SUU85036.1"/>
    </source>
</evidence>
<feature type="transmembrane region" description="Helical" evidence="5">
    <location>
        <begin position="351"/>
        <end position="370"/>
    </location>
</feature>
<evidence type="ECO:0000313" key="8">
    <source>
        <dbReference type="Proteomes" id="UP000254343"/>
    </source>
</evidence>
<evidence type="ECO:0000259" key="6">
    <source>
        <dbReference type="Pfam" id="PF04932"/>
    </source>
</evidence>
<dbReference type="GO" id="GO:0016874">
    <property type="term" value="F:ligase activity"/>
    <property type="evidence" value="ECO:0007669"/>
    <property type="project" value="UniProtKB-KW"/>
</dbReference>
<keyword evidence="7" id="KW-0436">Ligase</keyword>
<feature type="transmembrane region" description="Helical" evidence="5">
    <location>
        <begin position="241"/>
        <end position="264"/>
    </location>
</feature>
<feature type="transmembrane region" description="Helical" evidence="5">
    <location>
        <begin position="93"/>
        <end position="112"/>
    </location>
</feature>
<evidence type="ECO:0000256" key="4">
    <source>
        <dbReference type="ARBA" id="ARBA00023136"/>
    </source>
</evidence>
<proteinExistence type="predicted"/>
<feature type="transmembrane region" description="Helical" evidence="5">
    <location>
        <begin position="31"/>
        <end position="48"/>
    </location>
</feature>
<dbReference type="PANTHER" id="PTHR37422:SF13">
    <property type="entry name" value="LIPOPOLYSACCHARIDE BIOSYNTHESIS PROTEIN PA4999-RELATED"/>
    <property type="match status" value="1"/>
</dbReference>